<dbReference type="SUPFAM" id="SSF48403">
    <property type="entry name" value="Ankyrin repeat"/>
    <property type="match status" value="4"/>
</dbReference>
<feature type="repeat" description="ANK" evidence="3">
    <location>
        <begin position="25"/>
        <end position="57"/>
    </location>
</feature>
<feature type="repeat" description="ANK" evidence="3">
    <location>
        <begin position="740"/>
        <end position="772"/>
    </location>
</feature>
<feature type="repeat" description="ANK" evidence="3">
    <location>
        <begin position="367"/>
        <end position="400"/>
    </location>
</feature>
<dbReference type="Pfam" id="PF00023">
    <property type="entry name" value="Ank"/>
    <property type="match status" value="1"/>
</dbReference>
<feature type="repeat" description="ANK" evidence="3">
    <location>
        <begin position="773"/>
        <end position="805"/>
    </location>
</feature>
<dbReference type="STRING" id="5722.A2DWU6"/>
<dbReference type="PROSITE" id="PS50297">
    <property type="entry name" value="ANK_REP_REGION"/>
    <property type="match status" value="6"/>
</dbReference>
<dbReference type="VEuPathDB" id="TrichDB:TVAG_392450"/>
<protein>
    <submittedName>
        <fullName evidence="4">Uncharacterized protein</fullName>
    </submittedName>
</protein>
<dbReference type="Gene3D" id="1.25.40.20">
    <property type="entry name" value="Ankyrin repeat-containing domain"/>
    <property type="match status" value="6"/>
</dbReference>
<feature type="repeat" description="ANK" evidence="3">
    <location>
        <begin position="226"/>
        <end position="258"/>
    </location>
</feature>
<evidence type="ECO:0000256" key="1">
    <source>
        <dbReference type="ARBA" id="ARBA00022737"/>
    </source>
</evidence>
<dbReference type="RefSeq" id="XP_001327351.1">
    <property type="nucleotide sequence ID" value="XM_001327316.1"/>
</dbReference>
<keyword evidence="2 3" id="KW-0040">ANK repeat</keyword>
<feature type="repeat" description="ANK" evidence="3">
    <location>
        <begin position="259"/>
        <end position="291"/>
    </location>
</feature>
<evidence type="ECO:0000256" key="2">
    <source>
        <dbReference type="ARBA" id="ARBA00023043"/>
    </source>
</evidence>
<dbReference type="EMBL" id="DS113260">
    <property type="protein sequence ID" value="EAY15128.1"/>
    <property type="molecule type" value="Genomic_DNA"/>
</dbReference>
<dbReference type="SMART" id="SM00248">
    <property type="entry name" value="ANK"/>
    <property type="match status" value="17"/>
</dbReference>
<dbReference type="InParanoid" id="A2DWU6"/>
<evidence type="ECO:0000313" key="5">
    <source>
        <dbReference type="Proteomes" id="UP000001542"/>
    </source>
</evidence>
<dbReference type="PANTHER" id="PTHR24198">
    <property type="entry name" value="ANKYRIN REPEAT AND PROTEIN KINASE DOMAIN-CONTAINING PROTEIN"/>
    <property type="match status" value="1"/>
</dbReference>
<evidence type="ECO:0000313" key="4">
    <source>
        <dbReference type="EMBL" id="EAY15128.1"/>
    </source>
</evidence>
<dbReference type="AlphaFoldDB" id="A2DWU6"/>
<evidence type="ECO:0000256" key="3">
    <source>
        <dbReference type="PROSITE-ProRule" id="PRU00023"/>
    </source>
</evidence>
<organism evidence="4 5">
    <name type="scientific">Trichomonas vaginalis (strain ATCC PRA-98 / G3)</name>
    <dbReference type="NCBI Taxonomy" id="412133"/>
    <lineage>
        <taxon>Eukaryota</taxon>
        <taxon>Metamonada</taxon>
        <taxon>Parabasalia</taxon>
        <taxon>Trichomonadida</taxon>
        <taxon>Trichomonadidae</taxon>
        <taxon>Trichomonas</taxon>
    </lineage>
</organism>
<dbReference type="InterPro" id="IPR036770">
    <property type="entry name" value="Ankyrin_rpt-contain_sf"/>
</dbReference>
<dbReference type="InterPro" id="IPR002110">
    <property type="entry name" value="Ankyrin_rpt"/>
</dbReference>
<keyword evidence="1" id="KW-0677">Repeat</keyword>
<keyword evidence="5" id="KW-1185">Reference proteome</keyword>
<dbReference type="Pfam" id="PF12796">
    <property type="entry name" value="Ank_2"/>
    <property type="match status" value="4"/>
</dbReference>
<dbReference type="SMR" id="A2DWU6"/>
<dbReference type="eggNOG" id="KOG4177">
    <property type="taxonomic scope" value="Eukaryota"/>
</dbReference>
<reference evidence="4" key="2">
    <citation type="journal article" date="2007" name="Science">
        <title>Draft genome sequence of the sexually transmitted pathogen Trichomonas vaginalis.</title>
        <authorList>
            <person name="Carlton J.M."/>
            <person name="Hirt R.P."/>
            <person name="Silva J.C."/>
            <person name="Delcher A.L."/>
            <person name="Schatz M."/>
            <person name="Zhao Q."/>
            <person name="Wortman J.R."/>
            <person name="Bidwell S.L."/>
            <person name="Alsmark U.C.M."/>
            <person name="Besteiro S."/>
            <person name="Sicheritz-Ponten T."/>
            <person name="Noel C.J."/>
            <person name="Dacks J.B."/>
            <person name="Foster P.G."/>
            <person name="Simillion C."/>
            <person name="Van de Peer Y."/>
            <person name="Miranda-Saavedra D."/>
            <person name="Barton G.J."/>
            <person name="Westrop G.D."/>
            <person name="Mueller S."/>
            <person name="Dessi D."/>
            <person name="Fiori P.L."/>
            <person name="Ren Q."/>
            <person name="Paulsen I."/>
            <person name="Zhang H."/>
            <person name="Bastida-Corcuera F.D."/>
            <person name="Simoes-Barbosa A."/>
            <person name="Brown M.T."/>
            <person name="Hayes R.D."/>
            <person name="Mukherjee M."/>
            <person name="Okumura C.Y."/>
            <person name="Schneider R."/>
            <person name="Smith A.J."/>
            <person name="Vanacova S."/>
            <person name="Villalvazo M."/>
            <person name="Haas B.J."/>
            <person name="Pertea M."/>
            <person name="Feldblyum T.V."/>
            <person name="Utterback T.R."/>
            <person name="Shu C.L."/>
            <person name="Osoegawa K."/>
            <person name="de Jong P.J."/>
            <person name="Hrdy I."/>
            <person name="Horvathova L."/>
            <person name="Zubacova Z."/>
            <person name="Dolezal P."/>
            <person name="Malik S.B."/>
            <person name="Logsdon J.M. Jr."/>
            <person name="Henze K."/>
            <person name="Gupta A."/>
            <person name="Wang C.C."/>
            <person name="Dunne R.L."/>
            <person name="Upcroft J.A."/>
            <person name="Upcroft P."/>
            <person name="White O."/>
            <person name="Salzberg S.L."/>
            <person name="Tang P."/>
            <person name="Chiu C.-H."/>
            <person name="Lee Y.-S."/>
            <person name="Embley T.M."/>
            <person name="Coombs G.H."/>
            <person name="Mottram J.C."/>
            <person name="Tachezy J."/>
            <person name="Fraser-Liggett C.M."/>
            <person name="Johnson P.J."/>
        </authorList>
    </citation>
    <scope>NUCLEOTIDE SEQUENCE [LARGE SCALE GENOMIC DNA]</scope>
    <source>
        <strain evidence="4">G3</strain>
    </source>
</reference>
<reference evidence="4" key="1">
    <citation type="submission" date="2006-10" db="EMBL/GenBank/DDBJ databases">
        <authorList>
            <person name="Amadeo P."/>
            <person name="Zhao Q."/>
            <person name="Wortman J."/>
            <person name="Fraser-Liggett C."/>
            <person name="Carlton J."/>
        </authorList>
    </citation>
    <scope>NUCLEOTIDE SEQUENCE</scope>
    <source>
        <strain evidence="4">G3</strain>
    </source>
</reference>
<dbReference type="PROSITE" id="PS50088">
    <property type="entry name" value="ANK_REPEAT"/>
    <property type="match status" value="7"/>
</dbReference>
<feature type="repeat" description="ANK" evidence="3">
    <location>
        <begin position="489"/>
        <end position="521"/>
    </location>
</feature>
<dbReference type="PRINTS" id="PR01415">
    <property type="entry name" value="ANKYRIN"/>
</dbReference>
<sequence length="867" mass="100657">MNFDNPVLKLIQKPFKIDYDAQDKDGNTALIISAKMQKYEEAKLILEHGANPSIQNKDKISFIDIAKTNENLKGLITMPNDEYLDPADDSDEFLDAIKNFDILKVKSFLDKGYDPNKIQISKSNKVHPLEVCEDFEIFKLLIEGGSDFMFRYENENGKQKIPVFTIVSKRNKRFFDYMVEKGLNIKIKNEFNQSLLTHYASKNKDSEIMKFLMNKKVDYRRSKNNKGNLPIHYSCKHSNIDVVKLLIDKRSPINIANNNGELPIHLAVKYGTPDIVEILLENNSQFGSKDNQGNCPIHYSIESKFGKEMIETFVYCLIPKFDDIKSIIDIETEDKYTLLCKSLINNKNEISSYLIDLGSDVNYTMLNGNTPLILSLKNNPTPNIIHLLLSKGADINHFNQEGDFALKICESLEILHELLKFKPHLNNNECDVILNHICMLHLQIAGVLMMLIEKYNYIDCYKFAITLGLKKLVEFLIESGADVNCEDILGMTPINYATIHNKIEIAKYLIENGANLEHRDIEGNNAFGVAAKCARTSNQMIDLLLETCDILNTNYAGHSAVFVAIENKNFAFLQHIHEMRPYLLPQLVNEKGYDSYTPKILLVKNNWQYLLPLFDEEQFTYEIPIIMEEKLKDKEKYGDTDILCAIRNRYYTAFIHFYEEANPKPDLNETNKFGEFPLFVACYRDFSWRFINFLLDSGADPTKLYEGKTALRLCIENDFQNNVMHLIQHQTNDIQQKFENGMTYMHIAIKHGNPIFVRFLINANIYPKFVDDDGNSYLHYAALSDNKEIIRYILQYQKDCTLMNKEGMTPLMYAVQNRGFIFIEEYLKFNINFWIKCKDFYRSLYFSSLLNNDTFDYLLPYYQTIFN</sequence>
<gene>
    <name evidence="4" type="ORF">TVAG_392450</name>
</gene>
<dbReference type="OrthoDB" id="1925304at2759"/>
<dbReference type="PANTHER" id="PTHR24198:SF165">
    <property type="entry name" value="ANKYRIN REPEAT-CONTAINING PROTEIN-RELATED"/>
    <property type="match status" value="1"/>
</dbReference>
<name>A2DWU6_TRIV3</name>
<dbReference type="KEGG" id="tva:4773129"/>
<dbReference type="Proteomes" id="UP000001542">
    <property type="component" value="Unassembled WGS sequence"/>
</dbReference>
<accession>A2DWU6</accession>
<dbReference type="VEuPathDB" id="TrichDB:TVAGG3_0839420"/>
<proteinExistence type="predicted"/>